<reference evidence="2 3" key="1">
    <citation type="submission" date="2017-12" db="EMBL/GenBank/DDBJ databases">
        <title>Population genomics insights into the ecological differentiation and adaptive evolution in streptomycetes.</title>
        <authorList>
            <person name="Li Y."/>
            <person name="Huang Y."/>
        </authorList>
    </citation>
    <scope>NUCLEOTIDE SEQUENCE [LARGE SCALE GENOMIC DNA]</scope>
    <source>
        <strain evidence="2 3">FXJ.2339</strain>
    </source>
</reference>
<comment type="caution">
    <text evidence="2">The sequence shown here is derived from an EMBL/GenBank/DDBJ whole genome shotgun (WGS) entry which is preliminary data.</text>
</comment>
<feature type="compositionally biased region" description="Gly residues" evidence="1">
    <location>
        <begin position="79"/>
        <end position="98"/>
    </location>
</feature>
<evidence type="ECO:0000313" key="2">
    <source>
        <dbReference type="EMBL" id="RZE32965.1"/>
    </source>
</evidence>
<organism evidence="2 3">
    <name type="scientific">Streptomyces albidoflavus</name>
    <dbReference type="NCBI Taxonomy" id="1886"/>
    <lineage>
        <taxon>Bacteria</taxon>
        <taxon>Bacillati</taxon>
        <taxon>Actinomycetota</taxon>
        <taxon>Actinomycetes</taxon>
        <taxon>Kitasatosporales</taxon>
        <taxon>Streptomycetaceae</taxon>
        <taxon>Streptomyces</taxon>
        <taxon>Streptomyces albidoflavus group</taxon>
    </lineage>
</organism>
<evidence type="ECO:0000256" key="1">
    <source>
        <dbReference type="SAM" id="MobiDB-lite"/>
    </source>
</evidence>
<protein>
    <submittedName>
        <fullName evidence="2">Uncharacterized protein</fullName>
    </submittedName>
</protein>
<dbReference type="AlphaFoldDB" id="A0AB37X6L5"/>
<feature type="region of interest" description="Disordered" evidence="1">
    <location>
        <begin position="58"/>
        <end position="98"/>
    </location>
</feature>
<proteinExistence type="predicted"/>
<accession>A0AB37X6L5</accession>
<gene>
    <name evidence="2" type="ORF">C0Q91_28085</name>
</gene>
<sequence length="113" mass="11909">MRGWTPARRTGLCPSALLPARAGVDPTSACRRRRTAAGPRAHAERCCGVPLRPAELKGAHSHTHRCPRLSGRGQRVRGHGGTVSRGVGPGGRSGGGWAGWAWSGRRGLWGGRC</sequence>
<evidence type="ECO:0000313" key="3">
    <source>
        <dbReference type="Proteomes" id="UP000292095"/>
    </source>
</evidence>
<dbReference type="Proteomes" id="UP000292095">
    <property type="component" value="Unassembled WGS sequence"/>
</dbReference>
<name>A0AB37X6L5_9ACTN</name>
<feature type="region of interest" description="Disordered" evidence="1">
    <location>
        <begin position="23"/>
        <end position="42"/>
    </location>
</feature>
<dbReference type="EMBL" id="PKLK01000031">
    <property type="protein sequence ID" value="RZE32965.1"/>
    <property type="molecule type" value="Genomic_DNA"/>
</dbReference>